<keyword evidence="4" id="KW-1185">Reference proteome</keyword>
<dbReference type="GO" id="GO:0003924">
    <property type="term" value="F:GTPase activity"/>
    <property type="evidence" value="ECO:0007669"/>
    <property type="project" value="InterPro"/>
</dbReference>
<dbReference type="InterPro" id="IPR027417">
    <property type="entry name" value="P-loop_NTPase"/>
</dbReference>
<dbReference type="GO" id="GO:0006606">
    <property type="term" value="P:protein import into nucleus"/>
    <property type="evidence" value="ECO:0007669"/>
    <property type="project" value="TreeGrafter"/>
</dbReference>
<dbReference type="VEuPathDB" id="VectorBase:GMOY004833"/>
<proteinExistence type="predicted"/>
<reference evidence="3" key="1">
    <citation type="submission" date="2020-05" db="UniProtKB">
        <authorList>
            <consortium name="EnsemblMetazoa"/>
        </authorList>
    </citation>
    <scope>IDENTIFICATION</scope>
    <source>
        <strain evidence="3">Yale</strain>
    </source>
</reference>
<accession>A0A1B0FLX2</accession>
<organism evidence="3 4">
    <name type="scientific">Glossina morsitans morsitans</name>
    <name type="common">Savannah tsetse fly</name>
    <dbReference type="NCBI Taxonomy" id="37546"/>
    <lineage>
        <taxon>Eukaryota</taxon>
        <taxon>Metazoa</taxon>
        <taxon>Ecdysozoa</taxon>
        <taxon>Arthropoda</taxon>
        <taxon>Hexapoda</taxon>
        <taxon>Insecta</taxon>
        <taxon>Pterygota</taxon>
        <taxon>Neoptera</taxon>
        <taxon>Endopterygota</taxon>
        <taxon>Diptera</taxon>
        <taxon>Brachycera</taxon>
        <taxon>Muscomorpha</taxon>
        <taxon>Hippoboscoidea</taxon>
        <taxon>Glossinidae</taxon>
        <taxon>Glossina</taxon>
    </lineage>
</organism>
<evidence type="ECO:0000313" key="3">
    <source>
        <dbReference type="EnsemblMetazoa" id="GMOY004833-PA"/>
    </source>
</evidence>
<evidence type="ECO:0000256" key="2">
    <source>
        <dbReference type="ARBA" id="ARBA00023134"/>
    </source>
</evidence>
<dbReference type="EMBL" id="CCAG010005519">
    <property type="status" value="NOT_ANNOTATED_CDS"/>
    <property type="molecule type" value="Genomic_DNA"/>
</dbReference>
<dbReference type="EnsemblMetazoa" id="GMOY004833-RA">
    <property type="protein sequence ID" value="GMOY004833-PA"/>
    <property type="gene ID" value="GMOY004833"/>
</dbReference>
<dbReference type="Gene3D" id="3.40.50.300">
    <property type="entry name" value="P-loop containing nucleotide triphosphate hydrolases"/>
    <property type="match status" value="1"/>
</dbReference>
<sequence length="66" mass="7244">MAKAAEIPTFKCVSCGGGGTDKTTFVKRHMTGEFEKKYLAILEVEFDPIVFRPGDGQKKFVGLCLT</sequence>
<dbReference type="PANTHER" id="PTHR24071:SF0">
    <property type="entry name" value="GTP-BINDING NUCLEAR PROTEIN RAN"/>
    <property type="match status" value="1"/>
</dbReference>
<dbReference type="PANTHER" id="PTHR24071">
    <property type="entry name" value="RAN GTPASE"/>
    <property type="match status" value="1"/>
</dbReference>
<dbReference type="SUPFAM" id="SSF52540">
    <property type="entry name" value="P-loop containing nucleoside triphosphate hydrolases"/>
    <property type="match status" value="1"/>
</dbReference>
<dbReference type="GO" id="GO:0005634">
    <property type="term" value="C:nucleus"/>
    <property type="evidence" value="ECO:0007669"/>
    <property type="project" value="TreeGrafter"/>
</dbReference>
<evidence type="ECO:0000313" key="4">
    <source>
        <dbReference type="Proteomes" id="UP000092444"/>
    </source>
</evidence>
<evidence type="ECO:0000256" key="1">
    <source>
        <dbReference type="ARBA" id="ARBA00022741"/>
    </source>
</evidence>
<name>A0A1B0FLX2_GLOMM</name>
<dbReference type="PhylomeDB" id="A0A1B0FLX2"/>
<protein>
    <submittedName>
        <fullName evidence="3">Uncharacterized protein</fullName>
    </submittedName>
</protein>
<keyword evidence="1" id="KW-0547">Nucleotide-binding</keyword>
<dbReference type="AlphaFoldDB" id="A0A1B0FLX2"/>
<dbReference type="Proteomes" id="UP000092444">
    <property type="component" value="Unassembled WGS sequence"/>
</dbReference>
<keyword evidence="2" id="KW-0342">GTP-binding</keyword>
<dbReference type="STRING" id="37546.A0A1B0FLX2"/>
<dbReference type="GO" id="GO:0005737">
    <property type="term" value="C:cytoplasm"/>
    <property type="evidence" value="ECO:0007669"/>
    <property type="project" value="TreeGrafter"/>
</dbReference>
<dbReference type="InterPro" id="IPR002041">
    <property type="entry name" value="Ran_GTPase"/>
</dbReference>
<dbReference type="GO" id="GO:0000054">
    <property type="term" value="P:ribosomal subunit export from nucleus"/>
    <property type="evidence" value="ECO:0007669"/>
    <property type="project" value="TreeGrafter"/>
</dbReference>
<dbReference type="GO" id="GO:0005525">
    <property type="term" value="F:GTP binding"/>
    <property type="evidence" value="ECO:0007669"/>
    <property type="project" value="UniProtKB-KW"/>
</dbReference>